<name>A0AC61N6L5_9FIRM</name>
<dbReference type="Proteomes" id="UP000682782">
    <property type="component" value="Chromosome"/>
</dbReference>
<reference evidence="1" key="1">
    <citation type="submission" date="2021-01" db="EMBL/GenBank/DDBJ databases">
        <title>Complete genome sequence of Clostridiales bacterium R-7.</title>
        <authorList>
            <person name="Mahoney-Kurpe S.C."/>
            <person name="Palevich N."/>
            <person name="Koike S."/>
            <person name="Moon C.D."/>
            <person name="Attwood G.T."/>
        </authorList>
    </citation>
    <scope>NUCLEOTIDE SEQUENCE</scope>
    <source>
        <strain evidence="1">R-7</strain>
    </source>
</reference>
<evidence type="ECO:0000313" key="1">
    <source>
        <dbReference type="EMBL" id="QUC67486.1"/>
    </source>
</evidence>
<accession>A0AC61N6L5</accession>
<keyword evidence="2" id="KW-1185">Reference proteome</keyword>
<organism evidence="1 2">
    <name type="scientific">Aristaeella hokkaidonensis</name>
    <dbReference type="NCBI Taxonomy" id="3046382"/>
    <lineage>
        <taxon>Bacteria</taxon>
        <taxon>Bacillati</taxon>
        <taxon>Bacillota</taxon>
        <taxon>Clostridia</taxon>
        <taxon>Eubacteriales</taxon>
        <taxon>Aristaeellaceae</taxon>
        <taxon>Aristaeella</taxon>
    </lineage>
</organism>
<sequence>MKHFIIAKFRENIDWKALVPEITSHFEAARSIDGISDVIIHTSCSDRSNRFHIMIELQMTPAGLENFDKSAVHSEWKAKYGDMLEGKTIFDCE</sequence>
<dbReference type="EMBL" id="CP068393">
    <property type="protein sequence ID" value="QUC67486.1"/>
    <property type="molecule type" value="Genomic_DNA"/>
</dbReference>
<proteinExistence type="predicted"/>
<gene>
    <name evidence="1" type="ORF">JYE49_01930</name>
</gene>
<protein>
    <submittedName>
        <fullName evidence="1">Uncharacterized protein</fullName>
    </submittedName>
</protein>
<evidence type="ECO:0000313" key="2">
    <source>
        <dbReference type="Proteomes" id="UP000682782"/>
    </source>
</evidence>